<keyword evidence="4" id="KW-0233">DNA recombination</keyword>
<protein>
    <submittedName>
        <fullName evidence="8">Site-specific recombinase XerD</fullName>
    </submittedName>
</protein>
<feature type="domain" description="Core-binding (CB)" evidence="7">
    <location>
        <begin position="64"/>
        <end position="144"/>
    </location>
</feature>
<dbReference type="EMBL" id="FUWU01000013">
    <property type="protein sequence ID" value="SJZ57451.1"/>
    <property type="molecule type" value="Genomic_DNA"/>
</dbReference>
<evidence type="ECO:0000256" key="4">
    <source>
        <dbReference type="ARBA" id="ARBA00023172"/>
    </source>
</evidence>
<evidence type="ECO:0000313" key="9">
    <source>
        <dbReference type="EMBL" id="SJZ70941.1"/>
    </source>
</evidence>
<keyword evidence="3 5" id="KW-0238">DNA-binding</keyword>
<dbReference type="InterPro" id="IPR013762">
    <property type="entry name" value="Integrase-like_cat_sf"/>
</dbReference>
<dbReference type="InterPro" id="IPR010998">
    <property type="entry name" value="Integrase_recombinase_N"/>
</dbReference>
<dbReference type="EMBL" id="FUWU01000020">
    <property type="protein sequence ID" value="SJZ70941.1"/>
    <property type="molecule type" value="Genomic_DNA"/>
</dbReference>
<organism evidence="8 10">
    <name type="scientific">Fibrobacter intestinalis</name>
    <dbReference type="NCBI Taxonomy" id="28122"/>
    <lineage>
        <taxon>Bacteria</taxon>
        <taxon>Pseudomonadati</taxon>
        <taxon>Fibrobacterota</taxon>
        <taxon>Fibrobacteria</taxon>
        <taxon>Fibrobacterales</taxon>
        <taxon>Fibrobacteraceae</taxon>
        <taxon>Fibrobacter</taxon>
    </lineage>
</organism>
<dbReference type="InterPro" id="IPR002104">
    <property type="entry name" value="Integrase_catalytic"/>
</dbReference>
<dbReference type="GO" id="GO:0006310">
    <property type="term" value="P:DNA recombination"/>
    <property type="evidence" value="ECO:0007669"/>
    <property type="project" value="UniProtKB-KW"/>
</dbReference>
<dbReference type="RefSeq" id="WP_078776014.1">
    <property type="nucleotide sequence ID" value="NZ_FUWU01000013.1"/>
</dbReference>
<evidence type="ECO:0000256" key="3">
    <source>
        <dbReference type="ARBA" id="ARBA00023125"/>
    </source>
</evidence>
<dbReference type="InterPro" id="IPR044068">
    <property type="entry name" value="CB"/>
</dbReference>
<proteinExistence type="inferred from homology"/>
<dbReference type="Proteomes" id="UP000190449">
    <property type="component" value="Unassembled WGS sequence"/>
</dbReference>
<dbReference type="InterPro" id="IPR011010">
    <property type="entry name" value="DNA_brk_join_enz"/>
</dbReference>
<dbReference type="InterPro" id="IPR050090">
    <property type="entry name" value="Tyrosine_recombinase_XerCD"/>
</dbReference>
<dbReference type="Gene3D" id="1.10.150.130">
    <property type="match status" value="1"/>
</dbReference>
<comment type="similarity">
    <text evidence="1">Belongs to the 'phage' integrase family.</text>
</comment>
<dbReference type="GO" id="GO:0003677">
    <property type="term" value="F:DNA binding"/>
    <property type="evidence" value="ECO:0007669"/>
    <property type="project" value="UniProtKB-UniRule"/>
</dbReference>
<dbReference type="PANTHER" id="PTHR30349:SF64">
    <property type="entry name" value="PROPHAGE INTEGRASE INTD-RELATED"/>
    <property type="match status" value="1"/>
</dbReference>
<dbReference type="PROSITE" id="PS51900">
    <property type="entry name" value="CB"/>
    <property type="match status" value="1"/>
</dbReference>
<dbReference type="STRING" id="28122.SAMN02745108_00987"/>
<dbReference type="PANTHER" id="PTHR30349">
    <property type="entry name" value="PHAGE INTEGRASE-RELATED"/>
    <property type="match status" value="1"/>
</dbReference>
<evidence type="ECO:0000256" key="2">
    <source>
        <dbReference type="ARBA" id="ARBA00022908"/>
    </source>
</evidence>
<reference evidence="8 10" key="1">
    <citation type="submission" date="2017-02" db="EMBL/GenBank/DDBJ databases">
        <authorList>
            <person name="Peterson S.W."/>
        </authorList>
    </citation>
    <scope>NUCLEOTIDE SEQUENCE [LARGE SCALE GENOMIC DNA]</scope>
    <source>
        <strain evidence="8 10">ATCC 43854</strain>
    </source>
</reference>
<dbReference type="Pfam" id="PF00589">
    <property type="entry name" value="Phage_integrase"/>
    <property type="match status" value="1"/>
</dbReference>
<sequence length="333" mass="37800">MIRLSLCQRNKARKIMTWYARIFDTESGKIRYESLGTAKKAEAFERLAEMKASGTFSGDGKKRVTFKDAFDTYIKHLESRNASHHSINRAQFVARTMKSVWTLNIAGVEKKALLDAFDETRTGKKASSYNNEKNILKTALKYAIEVFDLDIRNPAEIIKSRKAQMAERDFWTPDQIDRILDKAPRPTYRIVWALMAFAGLRIHEAIKAKPEDIIDGHLYVIGKGNKAAKVPVSSRLKKEIEIAGDAWKPYAINAQLKVLKKAAATAITEGFQGEATNHRFRHSFASNLIRSGANIKAVQLLMRHSNIQMTLNTYSHLLNSDLTDEIEKMFGNY</sequence>
<accession>A0A1T4LS40</accession>
<dbReference type="GO" id="GO:0015074">
    <property type="term" value="P:DNA integration"/>
    <property type="evidence" value="ECO:0007669"/>
    <property type="project" value="UniProtKB-KW"/>
</dbReference>
<name>A0A1T4LS40_9BACT</name>
<evidence type="ECO:0000256" key="5">
    <source>
        <dbReference type="PROSITE-ProRule" id="PRU01248"/>
    </source>
</evidence>
<dbReference type="SUPFAM" id="SSF56349">
    <property type="entry name" value="DNA breaking-rejoining enzymes"/>
    <property type="match status" value="1"/>
</dbReference>
<evidence type="ECO:0000256" key="1">
    <source>
        <dbReference type="ARBA" id="ARBA00008857"/>
    </source>
</evidence>
<evidence type="ECO:0000259" key="7">
    <source>
        <dbReference type="PROSITE" id="PS51900"/>
    </source>
</evidence>
<dbReference type="AlphaFoldDB" id="A0A1T4LS40"/>
<dbReference type="Gene3D" id="1.10.443.10">
    <property type="entry name" value="Intergrase catalytic core"/>
    <property type="match status" value="2"/>
</dbReference>
<evidence type="ECO:0000259" key="6">
    <source>
        <dbReference type="PROSITE" id="PS51898"/>
    </source>
</evidence>
<feature type="domain" description="Tyr recombinase" evidence="6">
    <location>
        <begin position="166"/>
        <end position="327"/>
    </location>
</feature>
<keyword evidence="2" id="KW-0229">DNA integration</keyword>
<evidence type="ECO:0000313" key="8">
    <source>
        <dbReference type="EMBL" id="SJZ57451.1"/>
    </source>
</evidence>
<gene>
    <name evidence="8" type="ORF">SAMN02745108_00987</name>
    <name evidence="9" type="ORF">SAMN02745108_01401</name>
</gene>
<dbReference type="PROSITE" id="PS51898">
    <property type="entry name" value="TYR_RECOMBINASE"/>
    <property type="match status" value="1"/>
</dbReference>
<evidence type="ECO:0000313" key="10">
    <source>
        <dbReference type="Proteomes" id="UP000190449"/>
    </source>
</evidence>